<keyword evidence="2 8" id="KW-0813">Transport</keyword>
<comment type="caution">
    <text evidence="10">The sequence shown here is derived from an EMBL/GenBank/DDBJ whole genome shotgun (WGS) entry which is preliminary data.</text>
</comment>
<dbReference type="OrthoDB" id="5877963at2759"/>
<evidence type="ECO:0000256" key="1">
    <source>
        <dbReference type="ARBA" id="ARBA00004141"/>
    </source>
</evidence>
<dbReference type="InterPro" id="IPR050746">
    <property type="entry name" value="DAACS"/>
</dbReference>
<dbReference type="PANTHER" id="PTHR11958">
    <property type="entry name" value="SODIUM/DICARBOXYLATE SYMPORTER-RELATED"/>
    <property type="match status" value="1"/>
</dbReference>
<dbReference type="PROSITE" id="PS00714">
    <property type="entry name" value="NA_DICARBOXYL_SYMP_2"/>
    <property type="match status" value="1"/>
</dbReference>
<accession>A0A817NAW9</accession>
<dbReference type="InterPro" id="IPR018107">
    <property type="entry name" value="Na-dicarboxylate_symporter_CS"/>
</dbReference>
<evidence type="ECO:0000313" key="11">
    <source>
        <dbReference type="Proteomes" id="UP000663825"/>
    </source>
</evidence>
<dbReference type="InterPro" id="IPR001991">
    <property type="entry name" value="Na-dicarboxylate_symporter"/>
</dbReference>
<reference evidence="10" key="1">
    <citation type="submission" date="2021-02" db="EMBL/GenBank/DDBJ databases">
        <authorList>
            <person name="Nowell W R."/>
        </authorList>
    </citation>
    <scope>NUCLEOTIDE SEQUENCE</scope>
</reference>
<keyword evidence="6 8" id="KW-0472">Membrane</keyword>
<feature type="region of interest" description="Disordered" evidence="9">
    <location>
        <begin position="1"/>
        <end position="28"/>
    </location>
</feature>
<dbReference type="GO" id="GO:0005313">
    <property type="term" value="F:L-glutamate transmembrane transporter activity"/>
    <property type="evidence" value="ECO:0007669"/>
    <property type="project" value="TreeGrafter"/>
</dbReference>
<evidence type="ECO:0000313" key="10">
    <source>
        <dbReference type="EMBL" id="CAF3097715.1"/>
    </source>
</evidence>
<evidence type="ECO:0000256" key="2">
    <source>
        <dbReference type="ARBA" id="ARBA00022448"/>
    </source>
</evidence>
<evidence type="ECO:0000256" key="9">
    <source>
        <dbReference type="SAM" id="MobiDB-lite"/>
    </source>
</evidence>
<dbReference type="GO" id="GO:0005886">
    <property type="term" value="C:plasma membrane"/>
    <property type="evidence" value="ECO:0007669"/>
    <property type="project" value="TreeGrafter"/>
</dbReference>
<dbReference type="InterPro" id="IPR036458">
    <property type="entry name" value="Na:dicarbo_symporter_sf"/>
</dbReference>
<feature type="transmembrane region" description="Helical" evidence="8">
    <location>
        <begin position="119"/>
        <end position="141"/>
    </location>
</feature>
<sequence>MDEKHDQTLAMLNDENHPQQTRPNENRSPLAKCCTSFLGTLHNNLLLTLTIAGVFLGFLMGFLIRLSEPTSETIMMLSFPGDILMRMLKMLILPLITSSLITGLAVLDPKSSGKLGLYALTYYFCTTVLAAILGIILVSVIRPGERANRVEVRAEAFSSDPAADQVTTLDAIFDLFRNMFAENIIQAGLEQIKTTRENLVVYNNATNMTVTKVKFITRYVAGTNFLGLITFCCAFGITIGTMGKRGEPMLHFFLILNEIVMKLIKLVMWYSPFGIMFLVAGKILEIEDLLQLAQSLGMYAFTVLLGLAIHALITLPLIFYGVTRQNPFKFYEEIEDLLQLAQSLGMYAFTVLLGLAIHALITLPLIFYGVTRQNPFKFYEGMLQAWLTGIGTGSSAASLPVTFRCLEETLKLDRRVTRFVLPIGATVNMDGTALYEAVAPVFLAQLIGIKLGIGQLIIVSLTATVASVGAASIPSAGLVTMLLVMSAVNIPAKEITIIFAIDWALDRIRTSVNILGDGIGAGVVNYLCRAELGPPDIEDTENINASVKARTASEIGSDRRVRSRDDFNETSKL</sequence>
<evidence type="ECO:0000256" key="3">
    <source>
        <dbReference type="ARBA" id="ARBA00022692"/>
    </source>
</evidence>
<keyword evidence="5 8" id="KW-1133">Transmembrane helix</keyword>
<gene>
    <name evidence="10" type="ORF">TIS948_LOCUS6780</name>
</gene>
<keyword evidence="7" id="KW-0325">Glycoprotein</keyword>
<dbReference type="GO" id="GO:0015501">
    <property type="term" value="F:glutamate:sodium symporter activity"/>
    <property type="evidence" value="ECO:0007669"/>
    <property type="project" value="TreeGrafter"/>
</dbReference>
<dbReference type="PROSITE" id="PS00713">
    <property type="entry name" value="NA_DICARBOXYL_SYMP_1"/>
    <property type="match status" value="1"/>
</dbReference>
<feature type="compositionally biased region" description="Polar residues" evidence="9">
    <location>
        <begin position="18"/>
        <end position="27"/>
    </location>
</feature>
<feature type="transmembrane region" description="Helical" evidence="8">
    <location>
        <begin position="296"/>
        <end position="322"/>
    </location>
</feature>
<dbReference type="Gene3D" id="1.10.3860.10">
    <property type="entry name" value="Sodium:dicarboxylate symporter"/>
    <property type="match status" value="2"/>
</dbReference>
<comment type="subcellular location">
    <subcellularLocation>
        <location evidence="1 8">Membrane</location>
        <topology evidence="1 8">Multi-pass membrane protein</topology>
    </subcellularLocation>
</comment>
<evidence type="ECO:0000256" key="6">
    <source>
        <dbReference type="ARBA" id="ARBA00023136"/>
    </source>
</evidence>
<keyword evidence="4 8" id="KW-0769">Symport</keyword>
<dbReference type="PANTHER" id="PTHR11958:SF99">
    <property type="entry name" value="SODIUM-DEPENDENT EXCITATORY AMINO ACID TRANSPORTER GLT-6-RELATED"/>
    <property type="match status" value="1"/>
</dbReference>
<dbReference type="PRINTS" id="PR00173">
    <property type="entry name" value="EDTRNSPORT"/>
</dbReference>
<comment type="similarity">
    <text evidence="8">Belongs to the dicarboxylate/amino acid:cation symporter (DAACS) (TC 2.A.23) family.</text>
</comment>
<feature type="transmembrane region" description="Helical" evidence="8">
    <location>
        <begin position="263"/>
        <end position="284"/>
    </location>
</feature>
<dbReference type="AlphaFoldDB" id="A0A817NAW9"/>
<keyword evidence="3 8" id="KW-0812">Transmembrane</keyword>
<feature type="transmembrane region" description="Helical" evidence="8">
    <location>
        <begin position="219"/>
        <end position="243"/>
    </location>
</feature>
<evidence type="ECO:0000256" key="8">
    <source>
        <dbReference type="RuleBase" id="RU361216"/>
    </source>
</evidence>
<feature type="transmembrane region" description="Helical" evidence="8">
    <location>
        <begin position="479"/>
        <end position="501"/>
    </location>
</feature>
<feature type="transmembrane region" description="Helical" evidence="8">
    <location>
        <begin position="45"/>
        <end position="66"/>
    </location>
</feature>
<name>A0A817NAW9_9BILA</name>
<dbReference type="SUPFAM" id="SSF118215">
    <property type="entry name" value="Proton glutamate symport protein"/>
    <property type="match status" value="2"/>
</dbReference>
<organism evidence="10 11">
    <name type="scientific">Rotaria socialis</name>
    <dbReference type="NCBI Taxonomy" id="392032"/>
    <lineage>
        <taxon>Eukaryota</taxon>
        <taxon>Metazoa</taxon>
        <taxon>Spiralia</taxon>
        <taxon>Gnathifera</taxon>
        <taxon>Rotifera</taxon>
        <taxon>Eurotatoria</taxon>
        <taxon>Bdelloidea</taxon>
        <taxon>Philodinida</taxon>
        <taxon>Philodinidae</taxon>
        <taxon>Rotaria</taxon>
    </lineage>
</organism>
<dbReference type="EMBL" id="CAJNXB010000776">
    <property type="protein sequence ID" value="CAF3097715.1"/>
    <property type="molecule type" value="Genomic_DNA"/>
</dbReference>
<proteinExistence type="inferred from homology"/>
<dbReference type="Proteomes" id="UP000663825">
    <property type="component" value="Unassembled WGS sequence"/>
</dbReference>
<feature type="transmembrane region" description="Helical" evidence="8">
    <location>
        <begin position="87"/>
        <end position="107"/>
    </location>
</feature>
<dbReference type="Pfam" id="PF00375">
    <property type="entry name" value="SDF"/>
    <property type="match status" value="1"/>
</dbReference>
<evidence type="ECO:0000256" key="4">
    <source>
        <dbReference type="ARBA" id="ARBA00022847"/>
    </source>
</evidence>
<dbReference type="GO" id="GO:0015175">
    <property type="term" value="F:neutral L-amino acid transmembrane transporter activity"/>
    <property type="evidence" value="ECO:0007669"/>
    <property type="project" value="TreeGrafter"/>
</dbReference>
<evidence type="ECO:0000256" key="7">
    <source>
        <dbReference type="ARBA" id="ARBA00023180"/>
    </source>
</evidence>
<feature type="transmembrane region" description="Helical" evidence="8">
    <location>
        <begin position="346"/>
        <end position="370"/>
    </location>
</feature>
<evidence type="ECO:0000256" key="5">
    <source>
        <dbReference type="ARBA" id="ARBA00022989"/>
    </source>
</evidence>
<protein>
    <recommendedName>
        <fullName evidence="8">Amino acid transporter</fullName>
    </recommendedName>
</protein>